<organism evidence="2 3">
    <name type="scientific">Dactylonectria estremocensis</name>
    <dbReference type="NCBI Taxonomy" id="1079267"/>
    <lineage>
        <taxon>Eukaryota</taxon>
        <taxon>Fungi</taxon>
        <taxon>Dikarya</taxon>
        <taxon>Ascomycota</taxon>
        <taxon>Pezizomycotina</taxon>
        <taxon>Sordariomycetes</taxon>
        <taxon>Hypocreomycetidae</taxon>
        <taxon>Hypocreales</taxon>
        <taxon>Nectriaceae</taxon>
        <taxon>Dactylonectria</taxon>
    </lineage>
</organism>
<keyword evidence="3" id="KW-1185">Reference proteome</keyword>
<comment type="caution">
    <text evidence="2">The sequence shown here is derived from an EMBL/GenBank/DDBJ whole genome shotgun (WGS) entry which is preliminary data.</text>
</comment>
<proteinExistence type="predicted"/>
<evidence type="ECO:0000313" key="3">
    <source>
        <dbReference type="Proteomes" id="UP000717696"/>
    </source>
</evidence>
<evidence type="ECO:0000256" key="1">
    <source>
        <dbReference type="SAM" id="MobiDB-lite"/>
    </source>
</evidence>
<evidence type="ECO:0000313" key="2">
    <source>
        <dbReference type="EMBL" id="KAH7146689.1"/>
    </source>
</evidence>
<reference evidence="2" key="1">
    <citation type="journal article" date="2021" name="Nat. Commun.">
        <title>Genetic determinants of endophytism in the Arabidopsis root mycobiome.</title>
        <authorList>
            <person name="Mesny F."/>
            <person name="Miyauchi S."/>
            <person name="Thiergart T."/>
            <person name="Pickel B."/>
            <person name="Atanasova L."/>
            <person name="Karlsson M."/>
            <person name="Huettel B."/>
            <person name="Barry K.W."/>
            <person name="Haridas S."/>
            <person name="Chen C."/>
            <person name="Bauer D."/>
            <person name="Andreopoulos W."/>
            <person name="Pangilinan J."/>
            <person name="LaButti K."/>
            <person name="Riley R."/>
            <person name="Lipzen A."/>
            <person name="Clum A."/>
            <person name="Drula E."/>
            <person name="Henrissat B."/>
            <person name="Kohler A."/>
            <person name="Grigoriev I.V."/>
            <person name="Martin F.M."/>
            <person name="Hacquard S."/>
        </authorList>
    </citation>
    <scope>NUCLEOTIDE SEQUENCE</scope>
    <source>
        <strain evidence="2">MPI-CAGE-AT-0021</strain>
    </source>
</reference>
<name>A0A9P9J817_9HYPO</name>
<protein>
    <submittedName>
        <fullName evidence="2">Uncharacterized protein</fullName>
    </submittedName>
</protein>
<gene>
    <name evidence="2" type="ORF">B0J13DRAFT_552514</name>
</gene>
<sequence>MSVPIEADPGFSSESESGADSDFSSTSSITSSLFDRHYCQGRSYANPKYGRHWLRMTRSNSRPLTSCRVPPAV</sequence>
<accession>A0A9P9J817</accession>
<dbReference type="EMBL" id="JAGMUU010000008">
    <property type="protein sequence ID" value="KAH7146689.1"/>
    <property type="molecule type" value="Genomic_DNA"/>
</dbReference>
<dbReference type="Proteomes" id="UP000717696">
    <property type="component" value="Unassembled WGS sequence"/>
</dbReference>
<feature type="region of interest" description="Disordered" evidence="1">
    <location>
        <begin position="1"/>
        <end position="28"/>
    </location>
</feature>
<dbReference type="AlphaFoldDB" id="A0A9P9J817"/>
<feature type="compositionally biased region" description="Low complexity" evidence="1">
    <location>
        <begin position="10"/>
        <end position="28"/>
    </location>
</feature>